<keyword evidence="3" id="KW-1185">Reference proteome</keyword>
<accession>A0A1Y2ILU7</accession>
<feature type="region of interest" description="Disordered" evidence="1">
    <location>
        <begin position="132"/>
        <end position="163"/>
    </location>
</feature>
<dbReference type="STRING" id="1353009.A0A1Y2ILU7"/>
<dbReference type="Proteomes" id="UP000193067">
    <property type="component" value="Unassembled WGS sequence"/>
</dbReference>
<feature type="compositionally biased region" description="Basic residues" evidence="1">
    <location>
        <begin position="154"/>
        <end position="163"/>
    </location>
</feature>
<dbReference type="AlphaFoldDB" id="A0A1Y2ILU7"/>
<evidence type="ECO:0000313" key="3">
    <source>
        <dbReference type="Proteomes" id="UP000193067"/>
    </source>
</evidence>
<reference evidence="2 3" key="1">
    <citation type="journal article" date="2015" name="Biotechnol. Biofuels">
        <title>Enhanced degradation of softwood versus hardwood by the white-rot fungus Pycnoporus coccineus.</title>
        <authorList>
            <person name="Couturier M."/>
            <person name="Navarro D."/>
            <person name="Chevret D."/>
            <person name="Henrissat B."/>
            <person name="Piumi F."/>
            <person name="Ruiz-Duenas F.J."/>
            <person name="Martinez A.T."/>
            <person name="Grigoriev I.V."/>
            <person name="Riley R."/>
            <person name="Lipzen A."/>
            <person name="Berrin J.G."/>
            <person name="Master E.R."/>
            <person name="Rosso M.N."/>
        </authorList>
    </citation>
    <scope>NUCLEOTIDE SEQUENCE [LARGE SCALE GENOMIC DNA]</scope>
    <source>
        <strain evidence="2 3">BRFM310</strain>
    </source>
</reference>
<dbReference type="EMBL" id="KZ084115">
    <property type="protein sequence ID" value="OSD00922.1"/>
    <property type="molecule type" value="Genomic_DNA"/>
</dbReference>
<sequence length="163" mass="18546">MFTQDWAPKVSALPEDLRAMISAARKYGLRQEGLAFERSILDAMTMWSHGMAEQEDLRKLSTESAVTRCIRLNHKASTVGEFRTLAERAKHVSHRRHRECTCPECEEMIVSQRCANPDRCYTRAEAILDTLPPKWDPRGKHPEDYEEGGGGKDARRRGGLGDF</sequence>
<dbReference type="OrthoDB" id="2755170at2759"/>
<evidence type="ECO:0000256" key="1">
    <source>
        <dbReference type="SAM" id="MobiDB-lite"/>
    </source>
</evidence>
<organism evidence="2 3">
    <name type="scientific">Trametes coccinea (strain BRFM310)</name>
    <name type="common">Pycnoporus coccineus</name>
    <dbReference type="NCBI Taxonomy" id="1353009"/>
    <lineage>
        <taxon>Eukaryota</taxon>
        <taxon>Fungi</taxon>
        <taxon>Dikarya</taxon>
        <taxon>Basidiomycota</taxon>
        <taxon>Agaricomycotina</taxon>
        <taxon>Agaricomycetes</taxon>
        <taxon>Polyporales</taxon>
        <taxon>Polyporaceae</taxon>
        <taxon>Trametes</taxon>
    </lineage>
</organism>
<evidence type="ECO:0000313" key="2">
    <source>
        <dbReference type="EMBL" id="OSD00922.1"/>
    </source>
</evidence>
<proteinExistence type="predicted"/>
<protein>
    <submittedName>
        <fullName evidence="2">Uncharacterized protein</fullName>
    </submittedName>
</protein>
<feature type="compositionally biased region" description="Basic and acidic residues" evidence="1">
    <location>
        <begin position="135"/>
        <end position="153"/>
    </location>
</feature>
<name>A0A1Y2ILU7_TRAC3</name>
<gene>
    <name evidence="2" type="ORF">PYCCODRAFT_1508703</name>
</gene>